<protein>
    <submittedName>
        <fullName evidence="3">Uncharacterized protein</fullName>
    </submittedName>
</protein>
<dbReference type="PROSITE" id="PS51257">
    <property type="entry name" value="PROKAR_LIPOPROTEIN"/>
    <property type="match status" value="1"/>
</dbReference>
<sequence>MKMRTVRILDEQWMHFLLCLVFLLSACSIPSEASDMQLMSSQKQNQSDEVMALLAFKHNSVEADPKIGCTAGVILVVSGAIVLLVKKRAMVYQALPYYSAKGTKTVEA</sequence>
<gene>
    <name evidence="3" type="ORF">TCM_031937</name>
</gene>
<dbReference type="InParanoid" id="A0A061F9I2"/>
<dbReference type="EMBL" id="CM001885">
    <property type="protein sequence ID" value="EOY13377.1"/>
    <property type="molecule type" value="Genomic_DNA"/>
</dbReference>
<proteinExistence type="predicted"/>
<evidence type="ECO:0000313" key="4">
    <source>
        <dbReference type="Proteomes" id="UP000026915"/>
    </source>
</evidence>
<evidence type="ECO:0000256" key="2">
    <source>
        <dbReference type="SAM" id="SignalP"/>
    </source>
</evidence>
<dbReference type="Gramene" id="EOY13377">
    <property type="protein sequence ID" value="EOY13377"/>
    <property type="gene ID" value="TCM_031937"/>
</dbReference>
<feature type="signal peptide" evidence="2">
    <location>
        <begin position="1"/>
        <end position="33"/>
    </location>
</feature>
<keyword evidence="1" id="KW-0812">Transmembrane</keyword>
<evidence type="ECO:0000256" key="1">
    <source>
        <dbReference type="SAM" id="Phobius"/>
    </source>
</evidence>
<feature type="chain" id="PRO_5001598194" evidence="2">
    <location>
        <begin position="34"/>
        <end position="108"/>
    </location>
</feature>
<evidence type="ECO:0000313" key="3">
    <source>
        <dbReference type="EMBL" id="EOY13377.1"/>
    </source>
</evidence>
<dbReference type="Proteomes" id="UP000026915">
    <property type="component" value="Chromosome 7"/>
</dbReference>
<keyword evidence="2" id="KW-0732">Signal</keyword>
<organism evidence="3 4">
    <name type="scientific">Theobroma cacao</name>
    <name type="common">Cacao</name>
    <name type="synonym">Cocoa</name>
    <dbReference type="NCBI Taxonomy" id="3641"/>
    <lineage>
        <taxon>Eukaryota</taxon>
        <taxon>Viridiplantae</taxon>
        <taxon>Streptophyta</taxon>
        <taxon>Embryophyta</taxon>
        <taxon>Tracheophyta</taxon>
        <taxon>Spermatophyta</taxon>
        <taxon>Magnoliopsida</taxon>
        <taxon>eudicotyledons</taxon>
        <taxon>Gunneridae</taxon>
        <taxon>Pentapetalae</taxon>
        <taxon>rosids</taxon>
        <taxon>malvids</taxon>
        <taxon>Malvales</taxon>
        <taxon>Malvaceae</taxon>
        <taxon>Byttnerioideae</taxon>
        <taxon>Theobroma</taxon>
    </lineage>
</organism>
<feature type="transmembrane region" description="Helical" evidence="1">
    <location>
        <begin position="65"/>
        <end position="85"/>
    </location>
</feature>
<keyword evidence="1" id="KW-0472">Membrane</keyword>
<name>A0A061F9I2_THECC</name>
<keyword evidence="4" id="KW-1185">Reference proteome</keyword>
<accession>A0A061F9I2</accession>
<dbReference type="HOGENOM" id="CLU_2201837_0_0_1"/>
<reference evidence="3" key="1">
    <citation type="journal article" date="2013" name="Genome Biol.">
        <title>The genome sequence of the most widely cultivated cacao type and its use to identify candidate genes regulating pod color.</title>
        <authorList>
            <person name="Motamayor J.C."/>
            <person name="Mockaitis K."/>
            <person name="Schmutz J."/>
            <person name="Haiminen N."/>
            <person name="Iii D.L."/>
            <person name="Cornejo O."/>
            <person name="Findley S.D."/>
            <person name="Zheng P."/>
            <person name="Utro F."/>
            <person name="Royaert S."/>
            <person name="Saski C."/>
            <person name="Jenkins J."/>
            <person name="Podicheti R."/>
            <person name="Zhao M."/>
            <person name="Scheffler B.E."/>
            <person name="Stack J.C."/>
            <person name="Feltus F.A."/>
            <person name="Mustiga G.M."/>
            <person name="Amores F."/>
            <person name="Phillips W."/>
            <person name="Marelli J.P."/>
            <person name="May G.D."/>
            <person name="Shapiro H."/>
            <person name="Ma J."/>
            <person name="Bustamante C.D."/>
            <person name="Schnell R.J."/>
            <person name="Main D."/>
            <person name="Gilbert D."/>
            <person name="Parida L."/>
            <person name="Kuhn D.N."/>
        </authorList>
    </citation>
    <scope>NUCLEOTIDE SEQUENCE [LARGE SCALE GENOMIC DNA]</scope>
</reference>
<keyword evidence="1" id="KW-1133">Transmembrane helix</keyword>
<dbReference type="AlphaFoldDB" id="A0A061F9I2"/>